<keyword evidence="3" id="KW-1185">Reference proteome</keyword>
<dbReference type="InterPro" id="IPR049576">
    <property type="entry name" value="HDC-like"/>
</dbReference>
<keyword evidence="1" id="KW-0472">Membrane</keyword>
<feature type="transmembrane region" description="Helical" evidence="1">
    <location>
        <begin position="27"/>
        <end position="44"/>
    </location>
</feature>
<feature type="transmembrane region" description="Helical" evidence="1">
    <location>
        <begin position="290"/>
        <end position="316"/>
    </location>
</feature>
<feature type="transmembrane region" description="Helical" evidence="1">
    <location>
        <begin position="143"/>
        <end position="166"/>
    </location>
</feature>
<keyword evidence="1" id="KW-1133">Transmembrane helix</keyword>
<dbReference type="CDD" id="cd21416">
    <property type="entry name" value="HDC_protein"/>
    <property type="match status" value="1"/>
</dbReference>
<dbReference type="RefSeq" id="WP_216556352.1">
    <property type="nucleotide sequence ID" value="NZ_JAHLOH010000019.1"/>
</dbReference>
<feature type="transmembrane region" description="Helical" evidence="1">
    <location>
        <begin position="267"/>
        <end position="284"/>
    </location>
</feature>
<gene>
    <name evidence="2" type="ORF">NE686_19975</name>
</gene>
<protein>
    <recommendedName>
        <fullName evidence="4">Na+/glutamate symporter</fullName>
    </recommendedName>
</protein>
<dbReference type="EMBL" id="JANGAC010000021">
    <property type="protein sequence ID" value="MCQ4925393.1"/>
    <property type="molecule type" value="Genomic_DNA"/>
</dbReference>
<reference evidence="2 3" key="1">
    <citation type="submission" date="2022-06" db="EMBL/GenBank/DDBJ databases">
        <title>Isolation of gut microbiota from human fecal samples.</title>
        <authorList>
            <person name="Pamer E.G."/>
            <person name="Barat B."/>
            <person name="Waligurski E."/>
            <person name="Medina S."/>
            <person name="Paddock L."/>
            <person name="Mostad J."/>
        </authorList>
    </citation>
    <scope>NUCLEOTIDE SEQUENCE [LARGE SCALE GENOMIC DNA]</scope>
    <source>
        <strain evidence="2 3">DFI.7.95</strain>
    </source>
</reference>
<feature type="transmembrane region" description="Helical" evidence="1">
    <location>
        <begin position="87"/>
        <end position="106"/>
    </location>
</feature>
<keyword evidence="1" id="KW-0812">Transmembrane</keyword>
<proteinExistence type="predicted"/>
<evidence type="ECO:0000313" key="3">
    <source>
        <dbReference type="Proteomes" id="UP001524478"/>
    </source>
</evidence>
<accession>A0ABT1SFX2</accession>
<dbReference type="Proteomes" id="UP001524478">
    <property type="component" value="Unassembled WGS sequence"/>
</dbReference>
<feature type="transmembrane region" description="Helical" evidence="1">
    <location>
        <begin position="56"/>
        <end position="75"/>
    </location>
</feature>
<sequence length="393" mass="41987">MDGLLAITIVLLVYALGDFVSYKTKSIVSMMFVASVVFMVSFWFGLPKTIFEDAQLLGFGSLMIAFLITHMGTLMSFKDLKKQWKTVLISISAVIGIGVFLFFVGTPIIGKEYAVASAPPISGGVVAAIIMGDAAKAKGLEAIAVFATLLVVVQGFFGYPVASFLLNKEAKKLIKVFRENSSEVASTLDDTISDMVMTKNKLIPSLPKDLQTSFVLLAKLALVALLGFKLSDFTNGLIHKYVMCLLVGIAGRELGFLEENIMTKANAFGLALLGLMAIVVGNLSKATPEMLLSILFPMVISLLLGLVGIAIASILVGKILGYSIEMSIAIGTSALFGFPGTYILSNEVANANGKTDEERQFLLNEILPKMLVAGFMTVTIASVVLAGFMAKLM</sequence>
<evidence type="ECO:0008006" key="4">
    <source>
        <dbReference type="Google" id="ProtNLM"/>
    </source>
</evidence>
<feature type="transmembrane region" description="Helical" evidence="1">
    <location>
        <begin position="366"/>
        <end position="390"/>
    </location>
</feature>
<evidence type="ECO:0000256" key="1">
    <source>
        <dbReference type="SAM" id="Phobius"/>
    </source>
</evidence>
<evidence type="ECO:0000313" key="2">
    <source>
        <dbReference type="EMBL" id="MCQ4925393.1"/>
    </source>
</evidence>
<feature type="transmembrane region" description="Helical" evidence="1">
    <location>
        <begin position="328"/>
        <end position="346"/>
    </location>
</feature>
<organism evidence="2 3">
    <name type="scientific">Tissierella carlieri</name>
    <dbReference type="NCBI Taxonomy" id="689904"/>
    <lineage>
        <taxon>Bacteria</taxon>
        <taxon>Bacillati</taxon>
        <taxon>Bacillota</taxon>
        <taxon>Tissierellia</taxon>
        <taxon>Tissierellales</taxon>
        <taxon>Tissierellaceae</taxon>
        <taxon>Tissierella</taxon>
    </lineage>
</organism>
<name>A0ABT1SFX2_9FIRM</name>
<comment type="caution">
    <text evidence="2">The sequence shown here is derived from an EMBL/GenBank/DDBJ whole genome shotgun (WGS) entry which is preliminary data.</text>
</comment>